<keyword evidence="2 4" id="KW-1133">Transmembrane helix</keyword>
<dbReference type="EMBL" id="CP042434">
    <property type="protein sequence ID" value="QEC71345.1"/>
    <property type="molecule type" value="Genomic_DNA"/>
</dbReference>
<dbReference type="KEGG" id="agi:FSB73_06330"/>
<feature type="transmembrane region" description="Helical" evidence="4">
    <location>
        <begin position="15"/>
        <end position="33"/>
    </location>
</feature>
<dbReference type="InterPro" id="IPR020846">
    <property type="entry name" value="MFS_dom"/>
</dbReference>
<keyword evidence="7" id="KW-1185">Reference proteome</keyword>
<dbReference type="SUPFAM" id="SSF103473">
    <property type="entry name" value="MFS general substrate transporter"/>
    <property type="match status" value="1"/>
</dbReference>
<proteinExistence type="predicted"/>
<evidence type="ECO:0000313" key="7">
    <source>
        <dbReference type="Proteomes" id="UP000321291"/>
    </source>
</evidence>
<keyword evidence="3 4" id="KW-0472">Membrane</keyword>
<reference evidence="6 7" key="1">
    <citation type="journal article" date="2017" name="Int. J. Syst. Evol. Microbiol.">
        <title>Arachidicoccus ginsenosidivorans sp. nov., with ginsenoside-converting activity isolated from ginseng cultivating soil.</title>
        <authorList>
            <person name="Siddiqi M.Z."/>
            <person name="Aslam Z."/>
            <person name="Im W.T."/>
        </authorList>
    </citation>
    <scope>NUCLEOTIDE SEQUENCE [LARGE SCALE GENOMIC DNA]</scope>
    <source>
        <strain evidence="6 7">Gsoil 809</strain>
    </source>
</reference>
<evidence type="ECO:0000256" key="2">
    <source>
        <dbReference type="ARBA" id="ARBA00022989"/>
    </source>
</evidence>
<dbReference type="Proteomes" id="UP000321291">
    <property type="component" value="Chromosome"/>
</dbReference>
<protein>
    <submittedName>
        <fullName evidence="6">MFS transporter</fullName>
    </submittedName>
</protein>
<evidence type="ECO:0000259" key="5">
    <source>
        <dbReference type="PROSITE" id="PS50850"/>
    </source>
</evidence>
<organism evidence="6 7">
    <name type="scientific">Arachidicoccus ginsenosidivorans</name>
    <dbReference type="NCBI Taxonomy" id="496057"/>
    <lineage>
        <taxon>Bacteria</taxon>
        <taxon>Pseudomonadati</taxon>
        <taxon>Bacteroidota</taxon>
        <taxon>Chitinophagia</taxon>
        <taxon>Chitinophagales</taxon>
        <taxon>Chitinophagaceae</taxon>
        <taxon>Arachidicoccus</taxon>
    </lineage>
</organism>
<evidence type="ECO:0000256" key="3">
    <source>
        <dbReference type="ARBA" id="ARBA00023136"/>
    </source>
</evidence>
<feature type="domain" description="Major facilitator superfamily (MFS) profile" evidence="5">
    <location>
        <begin position="1"/>
        <end position="52"/>
    </location>
</feature>
<dbReference type="PROSITE" id="PS50850">
    <property type="entry name" value="MFS"/>
    <property type="match status" value="1"/>
</dbReference>
<dbReference type="InterPro" id="IPR036259">
    <property type="entry name" value="MFS_trans_sf"/>
</dbReference>
<evidence type="ECO:0000256" key="4">
    <source>
        <dbReference type="SAM" id="Phobius"/>
    </source>
</evidence>
<name>A0A5B8VK53_9BACT</name>
<accession>A0A5B8VK53</accession>
<dbReference type="Pfam" id="PF07690">
    <property type="entry name" value="MFS_1"/>
    <property type="match status" value="1"/>
</dbReference>
<gene>
    <name evidence="6" type="ORF">FSB73_06330</name>
</gene>
<evidence type="ECO:0000313" key="6">
    <source>
        <dbReference type="EMBL" id="QEC71345.1"/>
    </source>
</evidence>
<sequence length="52" mass="5805">MLQTKDLGVSFKDTILIYAAFNLLAALISYPSGHLSDKFGRKNILLISFVIF</sequence>
<evidence type="ECO:0000256" key="1">
    <source>
        <dbReference type="ARBA" id="ARBA00022692"/>
    </source>
</evidence>
<dbReference type="AlphaFoldDB" id="A0A5B8VK53"/>
<keyword evidence="1 4" id="KW-0812">Transmembrane</keyword>
<dbReference type="InterPro" id="IPR011701">
    <property type="entry name" value="MFS"/>
</dbReference>
<dbReference type="GO" id="GO:0022857">
    <property type="term" value="F:transmembrane transporter activity"/>
    <property type="evidence" value="ECO:0007669"/>
    <property type="project" value="InterPro"/>
</dbReference>
<dbReference type="Gene3D" id="1.20.1250.20">
    <property type="entry name" value="MFS general substrate transporter like domains"/>
    <property type="match status" value="1"/>
</dbReference>